<protein>
    <submittedName>
        <fullName evidence="1">Uncharacterized protein</fullName>
    </submittedName>
</protein>
<dbReference type="VEuPathDB" id="TrichDB:TVAG_196640"/>
<dbReference type="PANTHER" id="PTHR10257:SF3">
    <property type="entry name" value="SERINE_THREONINE-PROTEIN PHOSPHATASE 2A 56 KDA REGULATORY SUBUNIT GAMMA ISOFORM"/>
    <property type="match status" value="1"/>
</dbReference>
<dbReference type="InterPro" id="IPR011989">
    <property type="entry name" value="ARM-like"/>
</dbReference>
<dbReference type="InParanoid" id="A2FCY4"/>
<dbReference type="InterPro" id="IPR002554">
    <property type="entry name" value="PP2A_B56"/>
</dbReference>
<dbReference type="VEuPathDB" id="TrichDB:TVAGG3_0705270"/>
<dbReference type="GO" id="GO:0051177">
    <property type="term" value="P:meiotic sister chromatid cohesion"/>
    <property type="evidence" value="ECO:0000318"/>
    <property type="project" value="GO_Central"/>
</dbReference>
<evidence type="ECO:0000313" key="2">
    <source>
        <dbReference type="Proteomes" id="UP000001542"/>
    </source>
</evidence>
<dbReference type="GO" id="GO:0000159">
    <property type="term" value="C:protein phosphatase type 2A complex"/>
    <property type="evidence" value="ECO:0007669"/>
    <property type="project" value="InterPro"/>
</dbReference>
<keyword evidence="2" id="KW-1185">Reference proteome</keyword>
<name>A2FCY4_TRIV3</name>
<proteinExistence type="predicted"/>
<accession>A2FCY4</accession>
<dbReference type="InterPro" id="IPR016024">
    <property type="entry name" value="ARM-type_fold"/>
</dbReference>
<gene>
    <name evidence="1" type="ORF">TVAG_196640</name>
</gene>
<dbReference type="KEGG" id="tva:4755000"/>
<dbReference type="Proteomes" id="UP000001542">
    <property type="component" value="Unassembled WGS sequence"/>
</dbReference>
<reference evidence="1" key="1">
    <citation type="submission" date="2006-10" db="EMBL/GenBank/DDBJ databases">
        <authorList>
            <person name="Amadeo P."/>
            <person name="Zhao Q."/>
            <person name="Wortman J."/>
            <person name="Fraser-Liggett C."/>
            <person name="Carlton J."/>
        </authorList>
    </citation>
    <scope>NUCLEOTIDE SEQUENCE</scope>
    <source>
        <strain evidence="1">G3</strain>
    </source>
</reference>
<sequence length="584" mass="66743">MMMKRNWKDMNLSSFSNRSFNRFSLSKRKQYKFANPLLLNPAPITRSETIPQYKPEEETRENISLSEFASDTINDMSPEEKIPLTLAITSSRNFFSSTLVNFENDILPDVSDASFERILKYKLNICTDIYDFDSCDPCVSTLREQKTTVLRELCTLFDNPEKSTQLSSTSRQLIWKVLYTNIFDQEPRFPSKFSSFMYTVQIIDPMWPHLSLAFQILNKYVTYFPNDKCLTTDVIKRAVYLTNLPDPNVRGKLLSFLKLILDKRLDYFHTITKAAGDQLMGIVNDISPPYCATPLLQLLVTLYQKTNQRPPSAFNKVVQYAALPLLSSQYYSTFASSFNGFVVGLLSVSQDQNQILPKLRDGAKKGSFDKPILKQTKSANSQLLSFNSIGRCKVSKLTDNDVYTALDKYWPRTRGTKELPFLETLLVTMDATTHILTTSKVERICNFLANLLKAENIKVNNRILAIFKPPTQPKWVKMFSKTVTDVFTPVMIKLKNSNNVSCEDKGITTALQEILNLGRKTDAVLPDFVDKKDKKVDRVDMWVALSQCAVLNGFKHDHSKFKSSVVNEKDCLPSQAHFMPCIRL</sequence>
<dbReference type="Gene3D" id="1.25.10.10">
    <property type="entry name" value="Leucine-rich Repeat Variant"/>
    <property type="match status" value="1"/>
</dbReference>
<dbReference type="PANTHER" id="PTHR10257">
    <property type="entry name" value="SERINE/THREONINE PROTEIN PHOSPHATASE 2A PP2A REGULATORY SUBUNIT B"/>
    <property type="match status" value="1"/>
</dbReference>
<dbReference type="GO" id="GO:0007165">
    <property type="term" value="P:signal transduction"/>
    <property type="evidence" value="ECO:0007669"/>
    <property type="project" value="InterPro"/>
</dbReference>
<dbReference type="GO" id="GO:0072542">
    <property type="term" value="F:protein phosphatase activator activity"/>
    <property type="evidence" value="ECO:0000318"/>
    <property type="project" value="GO_Central"/>
</dbReference>
<organism evidence="1 2">
    <name type="scientific">Trichomonas vaginalis (strain ATCC PRA-98 / G3)</name>
    <dbReference type="NCBI Taxonomy" id="412133"/>
    <lineage>
        <taxon>Eukaryota</taxon>
        <taxon>Metamonada</taxon>
        <taxon>Parabasalia</taxon>
        <taxon>Trichomonadida</taxon>
        <taxon>Trichomonadidae</taxon>
        <taxon>Trichomonas</taxon>
    </lineage>
</organism>
<dbReference type="AlphaFoldDB" id="A2FCY4"/>
<dbReference type="Pfam" id="PF01603">
    <property type="entry name" value="B56"/>
    <property type="match status" value="2"/>
</dbReference>
<dbReference type="RefSeq" id="XP_001310152.1">
    <property type="nucleotide sequence ID" value="XM_001310151.1"/>
</dbReference>
<dbReference type="EMBL" id="DS113724">
    <property type="protein sequence ID" value="EAX97222.1"/>
    <property type="molecule type" value="Genomic_DNA"/>
</dbReference>
<evidence type="ECO:0000313" key="1">
    <source>
        <dbReference type="EMBL" id="EAX97222.1"/>
    </source>
</evidence>
<dbReference type="SUPFAM" id="SSF48371">
    <property type="entry name" value="ARM repeat"/>
    <property type="match status" value="1"/>
</dbReference>
<reference evidence="1" key="2">
    <citation type="journal article" date="2007" name="Science">
        <title>Draft genome sequence of the sexually transmitted pathogen Trichomonas vaginalis.</title>
        <authorList>
            <person name="Carlton J.M."/>
            <person name="Hirt R.P."/>
            <person name="Silva J.C."/>
            <person name="Delcher A.L."/>
            <person name="Schatz M."/>
            <person name="Zhao Q."/>
            <person name="Wortman J.R."/>
            <person name="Bidwell S.L."/>
            <person name="Alsmark U.C.M."/>
            <person name="Besteiro S."/>
            <person name="Sicheritz-Ponten T."/>
            <person name="Noel C.J."/>
            <person name="Dacks J.B."/>
            <person name="Foster P.G."/>
            <person name="Simillion C."/>
            <person name="Van de Peer Y."/>
            <person name="Miranda-Saavedra D."/>
            <person name="Barton G.J."/>
            <person name="Westrop G.D."/>
            <person name="Mueller S."/>
            <person name="Dessi D."/>
            <person name="Fiori P.L."/>
            <person name="Ren Q."/>
            <person name="Paulsen I."/>
            <person name="Zhang H."/>
            <person name="Bastida-Corcuera F.D."/>
            <person name="Simoes-Barbosa A."/>
            <person name="Brown M.T."/>
            <person name="Hayes R.D."/>
            <person name="Mukherjee M."/>
            <person name="Okumura C.Y."/>
            <person name="Schneider R."/>
            <person name="Smith A.J."/>
            <person name="Vanacova S."/>
            <person name="Villalvazo M."/>
            <person name="Haas B.J."/>
            <person name="Pertea M."/>
            <person name="Feldblyum T.V."/>
            <person name="Utterback T.R."/>
            <person name="Shu C.L."/>
            <person name="Osoegawa K."/>
            <person name="de Jong P.J."/>
            <person name="Hrdy I."/>
            <person name="Horvathova L."/>
            <person name="Zubacova Z."/>
            <person name="Dolezal P."/>
            <person name="Malik S.B."/>
            <person name="Logsdon J.M. Jr."/>
            <person name="Henze K."/>
            <person name="Gupta A."/>
            <person name="Wang C.C."/>
            <person name="Dunne R.L."/>
            <person name="Upcroft J.A."/>
            <person name="Upcroft P."/>
            <person name="White O."/>
            <person name="Salzberg S.L."/>
            <person name="Tang P."/>
            <person name="Chiu C.-H."/>
            <person name="Lee Y.-S."/>
            <person name="Embley T.M."/>
            <person name="Coombs G.H."/>
            <person name="Mottram J.C."/>
            <person name="Tachezy J."/>
            <person name="Fraser-Liggett C.M."/>
            <person name="Johnson P.J."/>
        </authorList>
    </citation>
    <scope>NUCLEOTIDE SEQUENCE [LARGE SCALE GENOMIC DNA]</scope>
    <source>
        <strain evidence="1">G3</strain>
    </source>
</reference>